<dbReference type="InterPro" id="IPR024445">
    <property type="entry name" value="Tnp_ISXO2-like"/>
</dbReference>
<dbReference type="PANTHER" id="PTHR47163:SF2">
    <property type="entry name" value="SI:DKEY-17M8.2"/>
    <property type="match status" value="1"/>
</dbReference>
<feature type="domain" description="ISXO2-like transposase" evidence="1">
    <location>
        <begin position="2"/>
        <end position="108"/>
    </location>
</feature>
<evidence type="ECO:0000259" key="1">
    <source>
        <dbReference type="SMART" id="SM01126"/>
    </source>
</evidence>
<dbReference type="InterPro" id="IPR053164">
    <property type="entry name" value="IS1016-like_transposase"/>
</dbReference>
<feature type="non-terminal residue" evidence="2">
    <location>
        <position position="1"/>
    </location>
</feature>
<name>A7SE19_NEMVE</name>
<gene>
    <name evidence="2" type="ORF">NEMVEDRAFT_v1g114907</name>
</gene>
<proteinExistence type="predicted"/>
<evidence type="ECO:0000313" key="3">
    <source>
        <dbReference type="Proteomes" id="UP000001593"/>
    </source>
</evidence>
<dbReference type="Pfam" id="PF12762">
    <property type="entry name" value="DDE_Tnp_IS1595"/>
    <property type="match status" value="1"/>
</dbReference>
<dbReference type="AlphaFoldDB" id="A7SE19"/>
<dbReference type="EMBL" id="DS469634">
    <property type="protein sequence ID" value="EDO38010.1"/>
    <property type="molecule type" value="Genomic_DNA"/>
</dbReference>
<dbReference type="PhylomeDB" id="A7SE19"/>
<sequence>SKIGGPGKLVQIDETKVGHRKCHRGQWVFGGIEEAGWKVVFVAVPDRTGNTLLPIIKESSVIVSYCWRSYSKLEEEGYNQQPVNHSEEFVNEQGWHTNKIEGHWRLLK</sequence>
<accession>A7SE19</accession>
<dbReference type="PANTHER" id="PTHR47163">
    <property type="entry name" value="DDE_TNP_IS1595 DOMAIN-CONTAINING PROTEIN"/>
    <property type="match status" value="1"/>
</dbReference>
<organism evidence="2 3">
    <name type="scientific">Nematostella vectensis</name>
    <name type="common">Starlet sea anemone</name>
    <dbReference type="NCBI Taxonomy" id="45351"/>
    <lineage>
        <taxon>Eukaryota</taxon>
        <taxon>Metazoa</taxon>
        <taxon>Cnidaria</taxon>
        <taxon>Anthozoa</taxon>
        <taxon>Hexacorallia</taxon>
        <taxon>Actiniaria</taxon>
        <taxon>Edwardsiidae</taxon>
        <taxon>Nematostella</taxon>
    </lineage>
</organism>
<keyword evidence="3" id="KW-1185">Reference proteome</keyword>
<dbReference type="HOGENOM" id="CLU_044348_0_3_1"/>
<reference evidence="2 3" key="1">
    <citation type="journal article" date="2007" name="Science">
        <title>Sea anemone genome reveals ancestral eumetazoan gene repertoire and genomic organization.</title>
        <authorList>
            <person name="Putnam N.H."/>
            <person name="Srivastava M."/>
            <person name="Hellsten U."/>
            <person name="Dirks B."/>
            <person name="Chapman J."/>
            <person name="Salamov A."/>
            <person name="Terry A."/>
            <person name="Shapiro H."/>
            <person name="Lindquist E."/>
            <person name="Kapitonov V.V."/>
            <person name="Jurka J."/>
            <person name="Genikhovich G."/>
            <person name="Grigoriev I.V."/>
            <person name="Lucas S.M."/>
            <person name="Steele R.E."/>
            <person name="Finnerty J.R."/>
            <person name="Technau U."/>
            <person name="Martindale M.Q."/>
            <person name="Rokhsar D.S."/>
        </authorList>
    </citation>
    <scope>NUCLEOTIDE SEQUENCE [LARGE SCALE GENOMIC DNA]</scope>
    <source>
        <strain evidence="3">CH2 X CH6</strain>
    </source>
</reference>
<dbReference type="SMART" id="SM01126">
    <property type="entry name" value="DDE_Tnp_IS1595"/>
    <property type="match status" value="1"/>
</dbReference>
<dbReference type="STRING" id="45351.A7SE19"/>
<feature type="non-terminal residue" evidence="2">
    <location>
        <position position="108"/>
    </location>
</feature>
<dbReference type="Proteomes" id="UP000001593">
    <property type="component" value="Unassembled WGS sequence"/>
</dbReference>
<dbReference type="eggNOG" id="ENOG502S2X3">
    <property type="taxonomic scope" value="Eukaryota"/>
</dbReference>
<dbReference type="InParanoid" id="A7SE19"/>
<protein>
    <recommendedName>
        <fullName evidence="1">ISXO2-like transposase domain-containing protein</fullName>
    </recommendedName>
</protein>
<dbReference type="OMA" id="CTIIIEE"/>
<evidence type="ECO:0000313" key="2">
    <source>
        <dbReference type="EMBL" id="EDO38010.1"/>
    </source>
</evidence>